<dbReference type="Proteomes" id="UP001732700">
    <property type="component" value="Chromosome 4D"/>
</dbReference>
<organism evidence="1 2">
    <name type="scientific">Avena sativa</name>
    <name type="common">Oat</name>
    <dbReference type="NCBI Taxonomy" id="4498"/>
    <lineage>
        <taxon>Eukaryota</taxon>
        <taxon>Viridiplantae</taxon>
        <taxon>Streptophyta</taxon>
        <taxon>Embryophyta</taxon>
        <taxon>Tracheophyta</taxon>
        <taxon>Spermatophyta</taxon>
        <taxon>Magnoliopsida</taxon>
        <taxon>Liliopsida</taxon>
        <taxon>Poales</taxon>
        <taxon>Poaceae</taxon>
        <taxon>BOP clade</taxon>
        <taxon>Pooideae</taxon>
        <taxon>Poodae</taxon>
        <taxon>Poeae</taxon>
        <taxon>Poeae Chloroplast Group 1 (Aveneae type)</taxon>
        <taxon>Aveninae</taxon>
        <taxon>Avena</taxon>
    </lineage>
</organism>
<dbReference type="EnsemblPlants" id="AVESA.00010b.r2.4DG0785770.1">
    <property type="protein sequence ID" value="AVESA.00010b.r2.4DG0785770.1.CDS"/>
    <property type="gene ID" value="AVESA.00010b.r2.4DG0785770"/>
</dbReference>
<protein>
    <submittedName>
        <fullName evidence="1">Uncharacterized protein</fullName>
    </submittedName>
</protein>
<reference evidence="1" key="2">
    <citation type="submission" date="2025-09" db="UniProtKB">
        <authorList>
            <consortium name="EnsemblPlants"/>
        </authorList>
    </citation>
    <scope>IDENTIFICATION</scope>
</reference>
<proteinExistence type="predicted"/>
<sequence>MVFGMYQRSTIGMRLTETLDEMVSSGRLIPELAVQVQLQFDKSISAVLEQQVTSRASFKGNLHTYRYCDNVWTFILRDVRFSNEEMSGDIAKVKIVACDSDLMKPKEPPQR</sequence>
<evidence type="ECO:0000313" key="1">
    <source>
        <dbReference type="EnsemblPlants" id="AVESA.00010b.r2.4DG0785770.1.CDS"/>
    </source>
</evidence>
<reference evidence="1" key="1">
    <citation type="submission" date="2021-05" db="EMBL/GenBank/DDBJ databases">
        <authorList>
            <person name="Scholz U."/>
            <person name="Mascher M."/>
            <person name="Fiebig A."/>
        </authorList>
    </citation>
    <scope>NUCLEOTIDE SEQUENCE [LARGE SCALE GENOMIC DNA]</scope>
</reference>
<evidence type="ECO:0000313" key="2">
    <source>
        <dbReference type="Proteomes" id="UP001732700"/>
    </source>
</evidence>
<name>A0ACD5XFL8_AVESA</name>
<keyword evidence="2" id="KW-1185">Reference proteome</keyword>
<accession>A0ACD5XFL8</accession>